<dbReference type="Gene3D" id="3.40.50.2300">
    <property type="match status" value="1"/>
</dbReference>
<keyword evidence="2" id="KW-0597">Phosphoprotein</keyword>
<dbReference type="Gene3D" id="2.40.50.1020">
    <property type="entry name" value="LytTr DNA-binding domain"/>
    <property type="match status" value="1"/>
</dbReference>
<evidence type="ECO:0000256" key="1">
    <source>
        <dbReference type="ARBA" id="ARBA00023012"/>
    </source>
</evidence>
<dbReference type="SMART" id="SM00448">
    <property type="entry name" value="REC"/>
    <property type="match status" value="1"/>
</dbReference>
<proteinExistence type="predicted"/>
<dbReference type="Pfam" id="PF04397">
    <property type="entry name" value="LytTR"/>
    <property type="match status" value="1"/>
</dbReference>
<feature type="domain" description="Response regulatory" evidence="3">
    <location>
        <begin position="6"/>
        <end position="125"/>
    </location>
</feature>
<dbReference type="InterPro" id="IPR001789">
    <property type="entry name" value="Sig_transdc_resp-reg_receiver"/>
</dbReference>
<evidence type="ECO:0000256" key="2">
    <source>
        <dbReference type="PROSITE-ProRule" id="PRU00169"/>
    </source>
</evidence>
<organism evidence="4 5">
    <name type="scientific">Crenothrix polyspora</name>
    <dbReference type="NCBI Taxonomy" id="360316"/>
    <lineage>
        <taxon>Bacteria</taxon>
        <taxon>Pseudomonadati</taxon>
        <taxon>Pseudomonadota</taxon>
        <taxon>Gammaproteobacteria</taxon>
        <taxon>Methylococcales</taxon>
        <taxon>Crenotrichaceae</taxon>
        <taxon>Crenothrix</taxon>
    </lineage>
</organism>
<reference evidence="5" key="1">
    <citation type="submission" date="2017-02" db="EMBL/GenBank/DDBJ databases">
        <authorList>
            <person name="Daims H."/>
        </authorList>
    </citation>
    <scope>NUCLEOTIDE SEQUENCE [LARGE SCALE GENOMIC DNA]</scope>
</reference>
<protein>
    <submittedName>
        <fullName evidence="4">Putative Sensory transduction protein LytT</fullName>
    </submittedName>
</protein>
<evidence type="ECO:0000259" key="3">
    <source>
        <dbReference type="PROSITE" id="PS50110"/>
    </source>
</evidence>
<dbReference type="InterPro" id="IPR046947">
    <property type="entry name" value="LytR-like"/>
</dbReference>
<dbReference type="RefSeq" id="WP_087148138.1">
    <property type="nucleotide sequence ID" value="NZ_FUKJ01000415.1"/>
</dbReference>
<evidence type="ECO:0000313" key="5">
    <source>
        <dbReference type="Proteomes" id="UP000195442"/>
    </source>
</evidence>
<dbReference type="SUPFAM" id="SSF52172">
    <property type="entry name" value="CheY-like"/>
    <property type="match status" value="1"/>
</dbReference>
<dbReference type="InterPro" id="IPR011006">
    <property type="entry name" value="CheY-like_superfamily"/>
</dbReference>
<dbReference type="EMBL" id="FUKJ01000415">
    <property type="protein sequence ID" value="SJM95271.1"/>
    <property type="molecule type" value="Genomic_DNA"/>
</dbReference>
<dbReference type="Proteomes" id="UP000195442">
    <property type="component" value="Unassembled WGS sequence"/>
</dbReference>
<dbReference type="InterPro" id="IPR007492">
    <property type="entry name" value="LytTR_DNA-bd_dom"/>
</dbReference>
<keyword evidence="1" id="KW-0902">Two-component regulatory system</keyword>
<dbReference type="PROSITE" id="PS50110">
    <property type="entry name" value="RESPONSE_REGULATORY"/>
    <property type="match status" value="1"/>
</dbReference>
<dbReference type="OrthoDB" id="236568at2"/>
<dbReference type="PANTHER" id="PTHR37299">
    <property type="entry name" value="TRANSCRIPTIONAL REGULATOR-RELATED"/>
    <property type="match status" value="1"/>
</dbReference>
<accession>A0A1R4HGX8</accession>
<dbReference type="GO" id="GO:0000156">
    <property type="term" value="F:phosphorelay response regulator activity"/>
    <property type="evidence" value="ECO:0007669"/>
    <property type="project" value="InterPro"/>
</dbReference>
<evidence type="ECO:0000313" key="4">
    <source>
        <dbReference type="EMBL" id="SJM95271.1"/>
    </source>
</evidence>
<keyword evidence="5" id="KW-1185">Reference proteome</keyword>
<dbReference type="GO" id="GO:0003677">
    <property type="term" value="F:DNA binding"/>
    <property type="evidence" value="ECO:0007669"/>
    <property type="project" value="InterPro"/>
</dbReference>
<dbReference type="Pfam" id="PF00072">
    <property type="entry name" value="Response_reg"/>
    <property type="match status" value="1"/>
</dbReference>
<feature type="modified residue" description="4-aspartylphosphate" evidence="2">
    <location>
        <position position="59"/>
    </location>
</feature>
<sequence>MVDKWRVILVDDEPLARLGLRNCLALRHPDFEIVGEAESMMQAWDIIRQDDRIDGVFLDIHIETESERAGLDFGFALNNLPKSPWVVFVTGLAEHALEAFDINPVGYLLKPLEQAKVDARLDWIRKNRPPSKPAITKNSLIEIKHKTVLANGEIVRGTAFVEPLDILYVHKNKGDNTVKVRLQAEILDGVSDTLMAWENRLSAQGFFKISKSDIVNLTHVLSTKSSQVGEGYKVRFKNITDELSVGLDYVDKLHSALQNR</sequence>
<dbReference type="AlphaFoldDB" id="A0A1R4HGX8"/>
<dbReference type="PANTHER" id="PTHR37299:SF1">
    <property type="entry name" value="STAGE 0 SPORULATION PROTEIN A HOMOLOG"/>
    <property type="match status" value="1"/>
</dbReference>
<gene>
    <name evidence="4" type="ORF">CRENPOLYSF2_510002</name>
</gene>
<dbReference type="SMART" id="SM00850">
    <property type="entry name" value="LytTR"/>
    <property type="match status" value="1"/>
</dbReference>
<name>A0A1R4HGX8_9GAMM</name>